<proteinExistence type="evidence at transcript level"/>
<organism evidence="2">
    <name type="scientific">Lotus japonicus</name>
    <name type="common">Lotus corniculatus var. japonicus</name>
    <dbReference type="NCBI Taxonomy" id="34305"/>
    <lineage>
        <taxon>Eukaryota</taxon>
        <taxon>Viridiplantae</taxon>
        <taxon>Streptophyta</taxon>
        <taxon>Embryophyta</taxon>
        <taxon>Tracheophyta</taxon>
        <taxon>Spermatophyta</taxon>
        <taxon>Magnoliopsida</taxon>
        <taxon>eudicotyledons</taxon>
        <taxon>Gunneridae</taxon>
        <taxon>Pentapetalae</taxon>
        <taxon>rosids</taxon>
        <taxon>fabids</taxon>
        <taxon>Fabales</taxon>
        <taxon>Fabaceae</taxon>
        <taxon>Papilionoideae</taxon>
        <taxon>50 kb inversion clade</taxon>
        <taxon>NPAAA clade</taxon>
        <taxon>Hologalegina</taxon>
        <taxon>robinioid clade</taxon>
        <taxon>Loteae</taxon>
        <taxon>Lotus</taxon>
    </lineage>
</organism>
<evidence type="ECO:0000256" key="1">
    <source>
        <dbReference type="SAM" id="SignalP"/>
    </source>
</evidence>
<dbReference type="EMBL" id="BT134273">
    <property type="protein sequence ID" value="AFK34068.1"/>
    <property type="molecule type" value="mRNA"/>
</dbReference>
<reference evidence="2" key="1">
    <citation type="submission" date="2012-05" db="EMBL/GenBank/DDBJ databases">
        <authorList>
            <person name="Krishnakumar V."/>
            <person name="Cheung F."/>
            <person name="Xiao Y."/>
            <person name="Chan A."/>
            <person name="Moskal W.A."/>
            <person name="Town C.D."/>
        </authorList>
    </citation>
    <scope>NUCLEOTIDE SEQUENCE</scope>
</reference>
<feature type="chain" id="PRO_5003678566" evidence="1">
    <location>
        <begin position="25"/>
        <end position="49"/>
    </location>
</feature>
<dbReference type="AlphaFoldDB" id="I3S1C6"/>
<protein>
    <submittedName>
        <fullName evidence="2">Uncharacterized protein</fullName>
    </submittedName>
</protein>
<accession>I3S1C6</accession>
<name>I3S1C6_LOTJA</name>
<evidence type="ECO:0000313" key="2">
    <source>
        <dbReference type="EMBL" id="AFK34068.1"/>
    </source>
</evidence>
<sequence>MLRERGIAQLSLPLLMLLVRGCRQKILQHMCKKKVKRRRNWLPVKLSGL</sequence>
<feature type="signal peptide" evidence="1">
    <location>
        <begin position="1"/>
        <end position="24"/>
    </location>
</feature>
<keyword evidence="1" id="KW-0732">Signal</keyword>